<protein>
    <recommendedName>
        <fullName evidence="3">DUF5523 domain-containing protein</fullName>
    </recommendedName>
</protein>
<dbReference type="GO" id="GO:1905515">
    <property type="term" value="P:non-motile cilium assembly"/>
    <property type="evidence" value="ECO:0007669"/>
    <property type="project" value="TreeGrafter"/>
</dbReference>
<accession>A0A8C9EN86</accession>
<dbReference type="Pfam" id="PF17661">
    <property type="entry name" value="DUF5523"/>
    <property type="match status" value="1"/>
</dbReference>
<keyword evidence="5" id="KW-1185">Reference proteome</keyword>
<proteinExistence type="predicted"/>
<evidence type="ECO:0000256" key="2">
    <source>
        <dbReference type="SAM" id="MobiDB-lite"/>
    </source>
</evidence>
<dbReference type="Ensembl" id="ENSPSTT00000003261.1">
    <property type="protein sequence ID" value="ENSPSTP00000003110.1"/>
    <property type="gene ID" value="ENSPSTG00000002283.1"/>
</dbReference>
<organism evidence="4 5">
    <name type="scientific">Pavo cristatus</name>
    <name type="common">Indian peafowl</name>
    <name type="synonym">Blue peafowl</name>
    <dbReference type="NCBI Taxonomy" id="9049"/>
    <lineage>
        <taxon>Eukaryota</taxon>
        <taxon>Metazoa</taxon>
        <taxon>Chordata</taxon>
        <taxon>Craniata</taxon>
        <taxon>Vertebrata</taxon>
        <taxon>Euteleostomi</taxon>
        <taxon>Archelosauria</taxon>
        <taxon>Archosauria</taxon>
        <taxon>Dinosauria</taxon>
        <taxon>Saurischia</taxon>
        <taxon>Theropoda</taxon>
        <taxon>Coelurosauria</taxon>
        <taxon>Aves</taxon>
        <taxon>Neognathae</taxon>
        <taxon>Galloanserae</taxon>
        <taxon>Galliformes</taxon>
        <taxon>Phasianidae</taxon>
        <taxon>Phasianinae</taxon>
        <taxon>Pavo</taxon>
    </lineage>
</organism>
<evidence type="ECO:0000256" key="1">
    <source>
        <dbReference type="SAM" id="Coils"/>
    </source>
</evidence>
<dbReference type="PANTHER" id="PTHR20837">
    <property type="entry name" value="CENTROSOMAL PROTEIN-RELATED"/>
    <property type="match status" value="1"/>
</dbReference>
<dbReference type="AlphaFoldDB" id="A0A8C9EN86"/>
<dbReference type="InterPro" id="IPR041510">
    <property type="entry name" value="DUF5523"/>
</dbReference>
<feature type="coiled-coil region" evidence="1">
    <location>
        <begin position="305"/>
        <end position="340"/>
    </location>
</feature>
<reference evidence="4" key="2">
    <citation type="submission" date="2025-09" db="UniProtKB">
        <authorList>
            <consortium name="Ensembl"/>
        </authorList>
    </citation>
    <scope>IDENTIFICATION</scope>
</reference>
<evidence type="ECO:0000259" key="3">
    <source>
        <dbReference type="Pfam" id="PF17661"/>
    </source>
</evidence>
<dbReference type="GO" id="GO:1904491">
    <property type="term" value="P:protein localization to ciliary transition zone"/>
    <property type="evidence" value="ECO:0007669"/>
    <property type="project" value="TreeGrafter"/>
</dbReference>
<feature type="domain" description="DUF5523" evidence="3">
    <location>
        <begin position="112"/>
        <end position="161"/>
    </location>
</feature>
<dbReference type="PANTHER" id="PTHR20837:SF7">
    <property type="entry name" value="COILED-COIL AND C2 DOMAIN-CONTAINING PROTEIN 2A"/>
    <property type="match status" value="1"/>
</dbReference>
<dbReference type="InterPro" id="IPR052434">
    <property type="entry name" value="Tectonic-like_complex_comp"/>
</dbReference>
<reference evidence="4" key="1">
    <citation type="submission" date="2025-08" db="UniProtKB">
        <authorList>
            <consortium name="Ensembl"/>
        </authorList>
    </citation>
    <scope>IDENTIFICATION</scope>
</reference>
<sequence length="417" mass="48837">LPNLKWLPPVPSTSRMGFSELSVRERMREKLKAARSKAEATLSQDDLGLRPRHLKSIRERKAELRLEKGVSAVGLNYRRSVSLMLVMHSIGCYRISKLEWQCLDILHAFMYNFLLVPTSQKMPENMQPRYVEDEGLYAEERPFVSPSNHNILENRILRQEKVSHCCVLNCLLQTSYLSIFYFAVVWAVKVYYTMCLINVTLPVNSFVCLFKLRALRNAVQCSIDSAGTSGPTAQQSIPEYKIEIRQTRRLRDAEQEKDRMLLKSIIKVWKQMKSLREFQKFTNTPMKLYLRKEEVDQRSDEKAYEAEIQAEINELQEDYMEEYEKKMEEYKTELREWKSWKKAQKKKKDLQEEESIEDYDLGEEPVKPVPPKVVSSLEIEQQVREKANNFRRKPGEPALIPELVLSGSITPSEQCPR</sequence>
<name>A0A8C9EN86_PAVCR</name>
<keyword evidence="1" id="KW-0175">Coiled coil</keyword>
<dbReference type="Proteomes" id="UP000694428">
    <property type="component" value="Unplaced"/>
</dbReference>
<evidence type="ECO:0000313" key="4">
    <source>
        <dbReference type="Ensembl" id="ENSPSTP00000003110.1"/>
    </source>
</evidence>
<dbReference type="GO" id="GO:0035869">
    <property type="term" value="C:ciliary transition zone"/>
    <property type="evidence" value="ECO:0007669"/>
    <property type="project" value="TreeGrafter"/>
</dbReference>
<evidence type="ECO:0000313" key="5">
    <source>
        <dbReference type="Proteomes" id="UP000694428"/>
    </source>
</evidence>
<feature type="compositionally biased region" description="Acidic residues" evidence="2">
    <location>
        <begin position="351"/>
        <end position="363"/>
    </location>
</feature>
<feature type="region of interest" description="Disordered" evidence="2">
    <location>
        <begin position="344"/>
        <end position="372"/>
    </location>
</feature>